<reference evidence="1 2" key="1">
    <citation type="submission" date="2007-08" db="EMBL/GenBank/DDBJ databases">
        <authorList>
            <person name="Fulton L."/>
            <person name="Clifton S."/>
            <person name="Fulton B."/>
            <person name="Xu J."/>
            <person name="Minx P."/>
            <person name="Pepin K.H."/>
            <person name="Johnson M."/>
            <person name="Thiruvilangam P."/>
            <person name="Bhonagiri V."/>
            <person name="Nash W.E."/>
            <person name="Mardis E.R."/>
            <person name="Wilson R.K."/>
        </authorList>
    </citation>
    <scope>NUCLEOTIDE SEQUENCE [LARGE SCALE GENOMIC DNA]</scope>
    <source>
        <strain evidence="2">ATCC BAA-613 / DSM 15670 / CCUG 46953 / JCM 12243 / WAL 16351</strain>
    </source>
</reference>
<name>A8S0F7_ENTBW</name>
<evidence type="ECO:0000313" key="1">
    <source>
        <dbReference type="EMBL" id="EDP14056.1"/>
    </source>
</evidence>
<organism evidence="1 2">
    <name type="scientific">Enterocloster bolteae (strain ATCC BAA-613 / DSM 15670 / CCUG 46953 / JCM 12243 / WAL 16351)</name>
    <name type="common">Clostridium bolteae</name>
    <dbReference type="NCBI Taxonomy" id="411902"/>
    <lineage>
        <taxon>Bacteria</taxon>
        <taxon>Bacillati</taxon>
        <taxon>Bacillota</taxon>
        <taxon>Clostridia</taxon>
        <taxon>Lachnospirales</taxon>
        <taxon>Lachnospiraceae</taxon>
        <taxon>Enterocloster</taxon>
    </lineage>
</organism>
<proteinExistence type="predicted"/>
<dbReference type="eggNOG" id="ENOG5033AWF">
    <property type="taxonomic scope" value="Bacteria"/>
</dbReference>
<dbReference type="RefSeq" id="WP_002578672.1">
    <property type="nucleotide sequence ID" value="NZ_DS480697.1"/>
</dbReference>
<gene>
    <name evidence="1" type="ORF">CLOBOL_05663</name>
</gene>
<accession>A8S0F7</accession>
<dbReference type="PaxDb" id="411902-CLOBOL_05663"/>
<dbReference type="Proteomes" id="UP000005396">
    <property type="component" value="Unassembled WGS sequence"/>
</dbReference>
<dbReference type="HOGENOM" id="CLU_1324877_0_0_9"/>
<evidence type="ECO:0008006" key="3">
    <source>
        <dbReference type="Google" id="ProtNLM"/>
    </source>
</evidence>
<reference evidence="1 2" key="2">
    <citation type="submission" date="2007-09" db="EMBL/GenBank/DDBJ databases">
        <title>Draft genome sequence of Clostridium bolteae (ATCC BAA-613).</title>
        <authorList>
            <person name="Sudarsanam P."/>
            <person name="Ley R."/>
            <person name="Guruge J."/>
            <person name="Turnbaugh P.J."/>
            <person name="Mahowald M."/>
            <person name="Liep D."/>
            <person name="Gordon J."/>
        </authorList>
    </citation>
    <scope>NUCLEOTIDE SEQUENCE [LARGE SCALE GENOMIC DNA]</scope>
    <source>
        <strain evidence="2">ATCC BAA-613 / DSM 15670 / CCUG 46953 / JCM 12243 / WAL 16351</strain>
    </source>
</reference>
<comment type="caution">
    <text evidence="1">The sequence shown here is derived from an EMBL/GenBank/DDBJ whole genome shotgun (WGS) entry which is preliminary data.</text>
</comment>
<sequence>MRLEERRKLLADNAMTTLEDLMEFMGMDPKDIGIPDSVKNNLERLINAASGYIERMTDRRFGRKEYVEGHHGSGWQELCLNQYPIVDVKSVIDVESGQIIPSESYSFSDTGEIGVLYRDGGWADRTFLGGLANDRVAPKRYLKVTYTAGYILPKDGADHSASDLPFDLQYAVWQMVQQQWNLSHNGANGLSAFTISDVSWTFDKELNTQVQNVIEQYRRWA</sequence>
<evidence type="ECO:0000313" key="2">
    <source>
        <dbReference type="Proteomes" id="UP000005396"/>
    </source>
</evidence>
<dbReference type="EMBL" id="ABCC02000042">
    <property type="protein sequence ID" value="EDP14056.1"/>
    <property type="molecule type" value="Genomic_DNA"/>
</dbReference>
<protein>
    <recommendedName>
        <fullName evidence="3">Phage gp6-like head-tail connector protein</fullName>
    </recommendedName>
</protein>
<dbReference type="AlphaFoldDB" id="A8S0F7"/>